<dbReference type="PANTHER" id="PTHR13271">
    <property type="entry name" value="UNCHARACTERIZED PUTATIVE METHYLTRANSFERASE"/>
    <property type="match status" value="1"/>
</dbReference>
<feature type="domain" description="SET" evidence="1">
    <location>
        <begin position="19"/>
        <end position="235"/>
    </location>
</feature>
<dbReference type="CDD" id="cd19177">
    <property type="entry name" value="SET_SETD4"/>
    <property type="match status" value="1"/>
</dbReference>
<evidence type="ECO:0000259" key="1">
    <source>
        <dbReference type="PROSITE" id="PS50280"/>
    </source>
</evidence>
<dbReference type="Gene3D" id="3.90.1410.10">
    <property type="entry name" value="set domain protein methyltransferase, domain 1"/>
    <property type="match status" value="1"/>
</dbReference>
<dbReference type="PANTHER" id="PTHR13271:SF137">
    <property type="entry name" value="SET DOMAIN-CONTAINING PROTEIN"/>
    <property type="match status" value="1"/>
</dbReference>
<dbReference type="AlphaFoldDB" id="A0AAJ0HVS6"/>
<reference evidence="2" key="1">
    <citation type="journal article" date="2023" name="Mol. Phylogenet. Evol.">
        <title>Genome-scale phylogeny and comparative genomics of the fungal order Sordariales.</title>
        <authorList>
            <person name="Hensen N."/>
            <person name="Bonometti L."/>
            <person name="Westerberg I."/>
            <person name="Brannstrom I.O."/>
            <person name="Guillou S."/>
            <person name="Cros-Aarteil S."/>
            <person name="Calhoun S."/>
            <person name="Haridas S."/>
            <person name="Kuo A."/>
            <person name="Mondo S."/>
            <person name="Pangilinan J."/>
            <person name="Riley R."/>
            <person name="LaButti K."/>
            <person name="Andreopoulos B."/>
            <person name="Lipzen A."/>
            <person name="Chen C."/>
            <person name="Yan M."/>
            <person name="Daum C."/>
            <person name="Ng V."/>
            <person name="Clum A."/>
            <person name="Steindorff A."/>
            <person name="Ohm R.A."/>
            <person name="Martin F."/>
            <person name="Silar P."/>
            <person name="Natvig D.O."/>
            <person name="Lalanne C."/>
            <person name="Gautier V."/>
            <person name="Ament-Velasquez S.L."/>
            <person name="Kruys A."/>
            <person name="Hutchinson M.I."/>
            <person name="Powell A.J."/>
            <person name="Barry K."/>
            <person name="Miller A.N."/>
            <person name="Grigoriev I.V."/>
            <person name="Debuchy R."/>
            <person name="Gladieux P."/>
            <person name="Hiltunen Thoren M."/>
            <person name="Johannesson H."/>
        </authorList>
    </citation>
    <scope>NUCLEOTIDE SEQUENCE</scope>
    <source>
        <strain evidence="2">CBS 955.72</strain>
    </source>
</reference>
<dbReference type="InterPro" id="IPR001214">
    <property type="entry name" value="SET_dom"/>
</dbReference>
<dbReference type="InterPro" id="IPR046341">
    <property type="entry name" value="SET_dom_sf"/>
</dbReference>
<proteinExistence type="predicted"/>
<accession>A0AAJ0HVS6</accession>
<evidence type="ECO:0000313" key="2">
    <source>
        <dbReference type="EMBL" id="KAK3363597.1"/>
    </source>
</evidence>
<keyword evidence="3" id="KW-1185">Reference proteome</keyword>
<dbReference type="InterPro" id="IPR050600">
    <property type="entry name" value="SETD3_SETD6_MTase"/>
</dbReference>
<sequence>MDIYDELLRWAKGEGVELFGIEPRRIPGRGIGVVATKDIQKDDRILHVPTTTLRAIETVPKHITKNFPKDARVHGLLAADLALETLSPTSKYAAWNAVVPSQSDIFATLPLAWDPALHPFLPPPALSLVQKQLAKFALDHASFQTSLPSLPSSPTVPRDTYLYTWLLTNTRTFYFETPRTLRLRLPRDDRMVLQPVADLFNHAAAGCAVSFDAASFTITADRPYAAGDEVYICYGQHSNDFLLAEYGFVLEENGWDEVGLDEAVLAELDGKQRERLEERGFLGGYVLDADTVCYRTQVALRLLCVPLREWRRFVDGGVGEGEEAAQAKVDRLLVKILRRYLVKIDGTLETLSTLEVGEVGQREMLSMRWQQIRGLVDKTIMGLES</sequence>
<protein>
    <recommendedName>
        <fullName evidence="1">SET domain-containing protein</fullName>
    </recommendedName>
</protein>
<dbReference type="Pfam" id="PF00856">
    <property type="entry name" value="SET"/>
    <property type="match status" value="1"/>
</dbReference>
<organism evidence="2 3">
    <name type="scientific">Lasiosphaeria hispida</name>
    <dbReference type="NCBI Taxonomy" id="260671"/>
    <lineage>
        <taxon>Eukaryota</taxon>
        <taxon>Fungi</taxon>
        <taxon>Dikarya</taxon>
        <taxon>Ascomycota</taxon>
        <taxon>Pezizomycotina</taxon>
        <taxon>Sordariomycetes</taxon>
        <taxon>Sordariomycetidae</taxon>
        <taxon>Sordariales</taxon>
        <taxon>Lasiosphaeriaceae</taxon>
        <taxon>Lasiosphaeria</taxon>
    </lineage>
</organism>
<dbReference type="GO" id="GO:0016279">
    <property type="term" value="F:protein-lysine N-methyltransferase activity"/>
    <property type="evidence" value="ECO:0007669"/>
    <property type="project" value="InterPro"/>
</dbReference>
<gene>
    <name evidence="2" type="ORF">B0T25DRAFT_587507</name>
</gene>
<dbReference type="EMBL" id="JAUIQD010000001">
    <property type="protein sequence ID" value="KAK3363597.1"/>
    <property type="molecule type" value="Genomic_DNA"/>
</dbReference>
<dbReference type="PROSITE" id="PS50280">
    <property type="entry name" value="SET"/>
    <property type="match status" value="1"/>
</dbReference>
<dbReference type="Proteomes" id="UP001275084">
    <property type="component" value="Unassembled WGS sequence"/>
</dbReference>
<reference evidence="2" key="2">
    <citation type="submission" date="2023-06" db="EMBL/GenBank/DDBJ databases">
        <authorList>
            <consortium name="Lawrence Berkeley National Laboratory"/>
            <person name="Haridas S."/>
            <person name="Hensen N."/>
            <person name="Bonometti L."/>
            <person name="Westerberg I."/>
            <person name="Brannstrom I.O."/>
            <person name="Guillou S."/>
            <person name="Cros-Aarteil S."/>
            <person name="Calhoun S."/>
            <person name="Kuo A."/>
            <person name="Mondo S."/>
            <person name="Pangilinan J."/>
            <person name="Riley R."/>
            <person name="Labutti K."/>
            <person name="Andreopoulos B."/>
            <person name="Lipzen A."/>
            <person name="Chen C."/>
            <person name="Yanf M."/>
            <person name="Daum C."/>
            <person name="Ng V."/>
            <person name="Clum A."/>
            <person name="Steindorff A."/>
            <person name="Ohm R."/>
            <person name="Martin F."/>
            <person name="Silar P."/>
            <person name="Natvig D."/>
            <person name="Lalanne C."/>
            <person name="Gautier V."/>
            <person name="Ament-Velasquez S.L."/>
            <person name="Kruys A."/>
            <person name="Hutchinson M.I."/>
            <person name="Powell A.J."/>
            <person name="Barry K."/>
            <person name="Miller A.N."/>
            <person name="Grigoriev I.V."/>
            <person name="Debuchy R."/>
            <person name="Gladieux P."/>
            <person name="Thoren M.H."/>
            <person name="Johannesson H."/>
        </authorList>
    </citation>
    <scope>NUCLEOTIDE SEQUENCE</scope>
    <source>
        <strain evidence="2">CBS 955.72</strain>
    </source>
</reference>
<comment type="caution">
    <text evidence="2">The sequence shown here is derived from an EMBL/GenBank/DDBJ whole genome shotgun (WGS) entry which is preliminary data.</text>
</comment>
<dbReference type="SUPFAM" id="SSF82199">
    <property type="entry name" value="SET domain"/>
    <property type="match status" value="1"/>
</dbReference>
<name>A0AAJ0HVS6_9PEZI</name>
<evidence type="ECO:0000313" key="3">
    <source>
        <dbReference type="Proteomes" id="UP001275084"/>
    </source>
</evidence>
<dbReference type="InterPro" id="IPR044429">
    <property type="entry name" value="SETD4_SET"/>
</dbReference>